<dbReference type="AlphaFoldDB" id="A0A5K1JV05"/>
<organism evidence="2">
    <name type="scientific">Ganoderma boninense</name>
    <dbReference type="NCBI Taxonomy" id="34458"/>
    <lineage>
        <taxon>Eukaryota</taxon>
        <taxon>Fungi</taxon>
        <taxon>Dikarya</taxon>
        <taxon>Basidiomycota</taxon>
        <taxon>Agaricomycotina</taxon>
        <taxon>Agaricomycetes</taxon>
        <taxon>Polyporales</taxon>
        <taxon>Polyporaceae</taxon>
        <taxon>Ganoderma</taxon>
    </lineage>
</organism>
<sequence length="241" mass="25617">MNPPHPNALKQEQAAPVLQQTPSGPLVGGRDSESVPNTQIALPPLCCMNGPTGRAASALNSHWHGALPTRTLIHTRTTVIEERRRHWQEVTYDPVTGAAWSTFFTGPTEVRTTSTVVQTQIPPPSGQLPAYHAPPPPPTATYLPPPTLHASVPSAAVTSWFPGRMAQTQAPWVPAIAPAAAVPQPVAVVGHPTAYNHHFVHAQGPRVLYLPVAVLEPSAYRGPPIQLPGARGGDGEPRSFP</sequence>
<gene>
    <name evidence="2" type="primary">Q59M50</name>
</gene>
<accession>A0A5K1JV05</accession>
<protein>
    <submittedName>
        <fullName evidence="2">Cwt1p</fullName>
    </submittedName>
</protein>
<name>A0A5K1JV05_9APHY</name>
<evidence type="ECO:0000313" key="2">
    <source>
        <dbReference type="EMBL" id="VWO95339.1"/>
    </source>
</evidence>
<reference evidence="2" key="1">
    <citation type="submission" date="2019-10" db="EMBL/GenBank/DDBJ databases">
        <authorList>
            <person name="Nor Muhammad N."/>
        </authorList>
    </citation>
    <scope>NUCLEOTIDE SEQUENCE</scope>
</reference>
<dbReference type="EMBL" id="LR724728">
    <property type="protein sequence ID" value="VWO95339.1"/>
    <property type="molecule type" value="Genomic_DNA"/>
</dbReference>
<feature type="region of interest" description="Disordered" evidence="1">
    <location>
        <begin position="221"/>
        <end position="241"/>
    </location>
</feature>
<feature type="region of interest" description="Disordered" evidence="1">
    <location>
        <begin position="1"/>
        <end position="37"/>
    </location>
</feature>
<evidence type="ECO:0000256" key="1">
    <source>
        <dbReference type="SAM" id="MobiDB-lite"/>
    </source>
</evidence>
<proteinExistence type="predicted"/>